<sequence>MFGLFRKKESKSDKLFEYEEKIIYLETKLISLRRKPLPIYKLIICLVITGTFCYSYIKSKIITGIIISCVQLIVFKLNRRFLKSQIRMNEYKLKNLREEQRKYVEMCKSEPSFRKTRELVEKFEEEEKKSSYFSNVKSKKYTGFDRFSGFILTPDPSKSNALICTACGEHNGLIDPKNSNVDYFHCYSCKYKNVRNNVIENKKEK</sequence>
<keyword evidence="1" id="KW-0472">Membrane</keyword>
<dbReference type="VEuPathDB" id="MicrosporidiaDB:A0H76_1972"/>
<reference evidence="3 4" key="1">
    <citation type="journal article" date="2017" name="Environ. Microbiol.">
        <title>Decay of the glycolytic pathway and adaptation to intranuclear parasitism within Enterocytozoonidae microsporidia.</title>
        <authorList>
            <person name="Wiredu Boakye D."/>
            <person name="Jaroenlak P."/>
            <person name="Prachumwat A."/>
            <person name="Williams T.A."/>
            <person name="Bateman K.S."/>
            <person name="Itsathitphaisarn O."/>
            <person name="Sritunyalucksana K."/>
            <person name="Paszkiewicz K.H."/>
            <person name="Moore K.A."/>
            <person name="Stentiford G.D."/>
            <person name="Williams B.A."/>
        </authorList>
    </citation>
    <scope>NUCLEOTIDE SEQUENCE [LARGE SCALE GENOMIC DNA]</scope>
    <source>
        <strain evidence="4">canceri</strain>
    </source>
</reference>
<evidence type="ECO:0000256" key="1">
    <source>
        <dbReference type="SAM" id="Phobius"/>
    </source>
</evidence>
<dbReference type="Pfam" id="PF10058">
    <property type="entry name" value="Zn_ribbon_10"/>
    <property type="match status" value="1"/>
</dbReference>
<comment type="caution">
    <text evidence="3">The sequence shown here is derived from an EMBL/GenBank/DDBJ whole genome shotgun (WGS) entry which is preliminary data.</text>
</comment>
<dbReference type="EMBL" id="LTAI01000050">
    <property type="protein sequence ID" value="ORE00209.1"/>
    <property type="molecule type" value="Genomic_DNA"/>
</dbReference>
<organism evidence="3 4">
    <name type="scientific">Hepatospora eriocheir</name>
    <dbReference type="NCBI Taxonomy" id="1081669"/>
    <lineage>
        <taxon>Eukaryota</taxon>
        <taxon>Fungi</taxon>
        <taxon>Fungi incertae sedis</taxon>
        <taxon>Microsporidia</taxon>
        <taxon>Hepatosporidae</taxon>
        <taxon>Hepatospora</taxon>
    </lineage>
</organism>
<dbReference type="InterPro" id="IPR019273">
    <property type="entry name" value="Lunapark_Znf"/>
</dbReference>
<proteinExistence type="predicted"/>
<feature type="domain" description="Lunapark zinc ribbon" evidence="2">
    <location>
        <begin position="144"/>
        <end position="193"/>
    </location>
</feature>
<keyword evidence="1" id="KW-0812">Transmembrane</keyword>
<gene>
    <name evidence="3" type="ORF">A0H76_1972</name>
</gene>
<name>A0A1X0QKB3_9MICR</name>
<evidence type="ECO:0000313" key="4">
    <source>
        <dbReference type="Proteomes" id="UP000192501"/>
    </source>
</evidence>
<protein>
    <recommendedName>
        <fullName evidence="2">Lunapark zinc ribbon domain-containing protein</fullName>
    </recommendedName>
</protein>
<dbReference type="AlphaFoldDB" id="A0A1X0QKB3"/>
<keyword evidence="1" id="KW-1133">Transmembrane helix</keyword>
<feature type="transmembrane region" description="Helical" evidence="1">
    <location>
        <begin position="63"/>
        <end position="82"/>
    </location>
</feature>
<accession>A0A1X0QKB3</accession>
<evidence type="ECO:0000313" key="3">
    <source>
        <dbReference type="EMBL" id="ORE00209.1"/>
    </source>
</evidence>
<evidence type="ECO:0000259" key="2">
    <source>
        <dbReference type="Pfam" id="PF10058"/>
    </source>
</evidence>
<dbReference type="Proteomes" id="UP000192501">
    <property type="component" value="Unassembled WGS sequence"/>
</dbReference>
<feature type="transmembrane region" description="Helical" evidence="1">
    <location>
        <begin position="39"/>
        <end position="57"/>
    </location>
</feature>
<dbReference type="VEuPathDB" id="MicrosporidiaDB:HERIO_1851"/>